<dbReference type="InterPro" id="IPR005055">
    <property type="entry name" value="A10/PebIII"/>
</dbReference>
<feature type="chain" id="PRO_5047436273" evidence="1">
    <location>
        <begin position="19"/>
        <end position="253"/>
    </location>
</feature>
<protein>
    <submittedName>
        <fullName evidence="3">Uncharacterized protein LOC113521833</fullName>
    </submittedName>
</protein>
<dbReference type="Proteomes" id="UP001652740">
    <property type="component" value="Unplaced"/>
</dbReference>
<evidence type="ECO:0000313" key="3">
    <source>
        <dbReference type="RefSeq" id="XP_052755698.1"/>
    </source>
</evidence>
<sequence>MKTCIVLCLIAFVVAVVGRPGGQYTDRYDNINLDEILGNRRLLVPYIHCVLDEGRCTPDGRELKSHIKEALENDCAKCTENQRNGSRRVISYLINHEQEYWNKLAAKYDPTGKYSKKYENEYRAAQGSQMKTFIICLMSLAAVVMAYPRETYTDRFDNVNLDEILENRRLLVPYIKCILDQGKCSPDGKELKLHIKEALSNDCAKCTEKQKSGTRKVLTHIISNEKDYWNELKAKYDPDNNFSKKYEKEYGLV</sequence>
<evidence type="ECO:0000256" key="1">
    <source>
        <dbReference type="SAM" id="SignalP"/>
    </source>
</evidence>
<dbReference type="Gene3D" id="1.10.2080.10">
    <property type="entry name" value="Insect odorant-binding protein A10/Ejaculatory bulb-specific protein 3"/>
    <property type="match status" value="2"/>
</dbReference>
<accession>A0ABM3MWH1</accession>
<dbReference type="Pfam" id="PF03392">
    <property type="entry name" value="OS-D"/>
    <property type="match status" value="2"/>
</dbReference>
<dbReference type="RefSeq" id="XP_052755698.1">
    <property type="nucleotide sequence ID" value="XM_052899738.1"/>
</dbReference>
<dbReference type="InterPro" id="IPR036682">
    <property type="entry name" value="OS_D_A10/PebIII_sf"/>
</dbReference>
<gene>
    <name evidence="3" type="primary">LOC113521833</name>
</gene>
<dbReference type="PANTHER" id="PTHR11257:SF13">
    <property type="entry name" value="GEO07322P1"/>
    <property type="match status" value="1"/>
</dbReference>
<keyword evidence="2" id="KW-1185">Reference proteome</keyword>
<reference evidence="3" key="1">
    <citation type="submission" date="2025-08" db="UniProtKB">
        <authorList>
            <consortium name="RefSeq"/>
        </authorList>
    </citation>
    <scope>IDENTIFICATION</scope>
    <source>
        <tissue evidence="3">Whole larvae</tissue>
    </source>
</reference>
<dbReference type="SUPFAM" id="SSF100910">
    <property type="entry name" value="Chemosensory protein Csp2"/>
    <property type="match status" value="2"/>
</dbReference>
<proteinExistence type="predicted"/>
<feature type="signal peptide" evidence="1">
    <location>
        <begin position="1"/>
        <end position="18"/>
    </location>
</feature>
<evidence type="ECO:0000313" key="2">
    <source>
        <dbReference type="Proteomes" id="UP001652740"/>
    </source>
</evidence>
<keyword evidence="1" id="KW-0732">Signal</keyword>
<dbReference type="GeneID" id="113521833"/>
<dbReference type="PANTHER" id="PTHR11257">
    <property type="entry name" value="CHEMOSENSORY PROTEIN-RELATED"/>
    <property type="match status" value="1"/>
</dbReference>
<organism evidence="2 3">
    <name type="scientific">Galleria mellonella</name>
    <name type="common">Greater wax moth</name>
    <dbReference type="NCBI Taxonomy" id="7137"/>
    <lineage>
        <taxon>Eukaryota</taxon>
        <taxon>Metazoa</taxon>
        <taxon>Ecdysozoa</taxon>
        <taxon>Arthropoda</taxon>
        <taxon>Hexapoda</taxon>
        <taxon>Insecta</taxon>
        <taxon>Pterygota</taxon>
        <taxon>Neoptera</taxon>
        <taxon>Endopterygota</taxon>
        <taxon>Lepidoptera</taxon>
        <taxon>Glossata</taxon>
        <taxon>Ditrysia</taxon>
        <taxon>Pyraloidea</taxon>
        <taxon>Pyralidae</taxon>
        <taxon>Galleriinae</taxon>
        <taxon>Galleria</taxon>
    </lineage>
</organism>
<name>A0ABM3MWH1_GALME</name>